<keyword evidence="7" id="KW-1185">Reference proteome</keyword>
<accession>A0ABT9SF28</accession>
<dbReference type="EMBL" id="JAUSRO010000022">
    <property type="protein sequence ID" value="MDP9902825.1"/>
    <property type="molecule type" value="Genomic_DNA"/>
</dbReference>
<dbReference type="InterPro" id="IPR036390">
    <property type="entry name" value="WH_DNA-bd_sf"/>
</dbReference>
<evidence type="ECO:0000313" key="6">
    <source>
        <dbReference type="EMBL" id="MDP9902825.1"/>
    </source>
</evidence>
<evidence type="ECO:0000259" key="5">
    <source>
        <dbReference type="PROSITE" id="PS50931"/>
    </source>
</evidence>
<proteinExistence type="inferred from homology"/>
<dbReference type="Gene3D" id="1.10.10.10">
    <property type="entry name" value="Winged helix-like DNA-binding domain superfamily/Winged helix DNA-binding domain"/>
    <property type="match status" value="1"/>
</dbReference>
<protein>
    <submittedName>
        <fullName evidence="6">DNA-binding transcriptional LysR family regulator</fullName>
    </submittedName>
</protein>
<evidence type="ECO:0000256" key="3">
    <source>
        <dbReference type="ARBA" id="ARBA00023125"/>
    </source>
</evidence>
<dbReference type="InterPro" id="IPR000847">
    <property type="entry name" value="LysR_HTH_N"/>
</dbReference>
<evidence type="ECO:0000256" key="2">
    <source>
        <dbReference type="ARBA" id="ARBA00023015"/>
    </source>
</evidence>
<keyword evidence="3 6" id="KW-0238">DNA-binding</keyword>
<organism evidence="6 7">
    <name type="scientific">Variovorax ginsengisoli</name>
    <dbReference type="NCBI Taxonomy" id="363844"/>
    <lineage>
        <taxon>Bacteria</taxon>
        <taxon>Pseudomonadati</taxon>
        <taxon>Pseudomonadota</taxon>
        <taxon>Betaproteobacteria</taxon>
        <taxon>Burkholderiales</taxon>
        <taxon>Comamonadaceae</taxon>
        <taxon>Variovorax</taxon>
    </lineage>
</organism>
<dbReference type="InterPro" id="IPR036388">
    <property type="entry name" value="WH-like_DNA-bd_sf"/>
</dbReference>
<dbReference type="Proteomes" id="UP001226867">
    <property type="component" value="Unassembled WGS sequence"/>
</dbReference>
<dbReference type="GO" id="GO:0003677">
    <property type="term" value="F:DNA binding"/>
    <property type="evidence" value="ECO:0007669"/>
    <property type="project" value="UniProtKB-KW"/>
</dbReference>
<gene>
    <name evidence="6" type="ORF">J2W36_005103</name>
</gene>
<reference evidence="6 7" key="1">
    <citation type="submission" date="2023-07" db="EMBL/GenBank/DDBJ databases">
        <title>Sorghum-associated microbial communities from plants grown in Nebraska, USA.</title>
        <authorList>
            <person name="Schachtman D."/>
        </authorList>
    </citation>
    <scope>NUCLEOTIDE SEQUENCE [LARGE SCALE GENOMIC DNA]</scope>
    <source>
        <strain evidence="6 7">DS1607</strain>
    </source>
</reference>
<dbReference type="Gene3D" id="3.40.190.10">
    <property type="entry name" value="Periplasmic binding protein-like II"/>
    <property type="match status" value="2"/>
</dbReference>
<keyword evidence="4" id="KW-0804">Transcription</keyword>
<dbReference type="PANTHER" id="PTHR30579">
    <property type="entry name" value="TRANSCRIPTIONAL REGULATOR"/>
    <property type="match status" value="1"/>
</dbReference>
<evidence type="ECO:0000256" key="1">
    <source>
        <dbReference type="ARBA" id="ARBA00009437"/>
    </source>
</evidence>
<sequence length="229" mass="24678">MQLKKLEEAVGRPVLNRGPRRLELTPTGSELLGHARRLLEVHAQAQAALHGPMLTGRVTMGVPDDYAAAYLTPVLRSFALRHAGVEITLVCEQSTTLLPKISRGEIDLALVSRDRVNRGTLLFREPLVWVGAPQHEAWKRDPLPIAAYEFGSLVRREALAALASQGREYRVVYNSASLAGQLARCAEHLLVVACNVRGVLPGLTGAVQPAGTTVPCANAHSFGESPSTV</sequence>
<dbReference type="Pfam" id="PF03466">
    <property type="entry name" value="LysR_substrate"/>
    <property type="match status" value="1"/>
</dbReference>
<dbReference type="PROSITE" id="PS50931">
    <property type="entry name" value="HTH_LYSR"/>
    <property type="match status" value="1"/>
</dbReference>
<name>A0ABT9SF28_9BURK</name>
<keyword evidence="2" id="KW-0805">Transcription regulation</keyword>
<dbReference type="SUPFAM" id="SSF53850">
    <property type="entry name" value="Periplasmic binding protein-like II"/>
    <property type="match status" value="1"/>
</dbReference>
<evidence type="ECO:0000313" key="7">
    <source>
        <dbReference type="Proteomes" id="UP001226867"/>
    </source>
</evidence>
<comment type="caution">
    <text evidence="6">The sequence shown here is derived from an EMBL/GenBank/DDBJ whole genome shotgun (WGS) entry which is preliminary data.</text>
</comment>
<dbReference type="InterPro" id="IPR050176">
    <property type="entry name" value="LTTR"/>
</dbReference>
<dbReference type="SUPFAM" id="SSF46785">
    <property type="entry name" value="Winged helix' DNA-binding domain"/>
    <property type="match status" value="1"/>
</dbReference>
<dbReference type="PANTHER" id="PTHR30579:SF7">
    <property type="entry name" value="HTH-TYPE TRANSCRIPTIONAL REGULATOR LRHA-RELATED"/>
    <property type="match status" value="1"/>
</dbReference>
<feature type="domain" description="HTH lysR-type" evidence="5">
    <location>
        <begin position="1"/>
        <end position="25"/>
    </location>
</feature>
<dbReference type="RefSeq" id="WP_370869387.1">
    <property type="nucleotide sequence ID" value="NZ_JAUSRO010000022.1"/>
</dbReference>
<comment type="similarity">
    <text evidence="1">Belongs to the LysR transcriptional regulatory family.</text>
</comment>
<dbReference type="InterPro" id="IPR005119">
    <property type="entry name" value="LysR_subst-bd"/>
</dbReference>
<evidence type="ECO:0000256" key="4">
    <source>
        <dbReference type="ARBA" id="ARBA00023163"/>
    </source>
</evidence>